<name>A0A292PXT1_9PEZI</name>
<evidence type="ECO:0000313" key="2">
    <source>
        <dbReference type="EMBL" id="CUS11237.1"/>
    </source>
</evidence>
<protein>
    <recommendedName>
        <fullName evidence="4">Transmembrane protein UsgS</fullName>
    </recommendedName>
</protein>
<organism evidence="2 3">
    <name type="scientific">Tuber aestivum</name>
    <name type="common">summer truffle</name>
    <dbReference type="NCBI Taxonomy" id="59557"/>
    <lineage>
        <taxon>Eukaryota</taxon>
        <taxon>Fungi</taxon>
        <taxon>Dikarya</taxon>
        <taxon>Ascomycota</taxon>
        <taxon>Pezizomycotina</taxon>
        <taxon>Pezizomycetes</taxon>
        <taxon>Pezizales</taxon>
        <taxon>Tuberaceae</taxon>
        <taxon>Tuber</taxon>
    </lineage>
</organism>
<feature type="transmembrane region" description="Helical" evidence="1">
    <location>
        <begin position="269"/>
        <end position="294"/>
    </location>
</feature>
<evidence type="ECO:0000256" key="1">
    <source>
        <dbReference type="SAM" id="Phobius"/>
    </source>
</evidence>
<feature type="transmembrane region" description="Helical" evidence="1">
    <location>
        <begin position="206"/>
        <end position="222"/>
    </location>
</feature>
<dbReference type="PANTHER" id="PTHR38421:SF1">
    <property type="entry name" value="TRANSMEMBRANE PROTEIN"/>
    <property type="match status" value="1"/>
</dbReference>
<dbReference type="Proteomes" id="UP001412239">
    <property type="component" value="Unassembled WGS sequence"/>
</dbReference>
<evidence type="ECO:0008006" key="4">
    <source>
        <dbReference type="Google" id="ProtNLM"/>
    </source>
</evidence>
<evidence type="ECO:0000313" key="3">
    <source>
        <dbReference type="Proteomes" id="UP001412239"/>
    </source>
</evidence>
<accession>A0A292PXT1</accession>
<reference evidence="2" key="1">
    <citation type="submission" date="2015-10" db="EMBL/GenBank/DDBJ databases">
        <authorList>
            <person name="Regsiter A."/>
            <person name="william w."/>
        </authorList>
    </citation>
    <scope>NUCLEOTIDE SEQUENCE</scope>
    <source>
        <strain evidence="2">Montdore</strain>
    </source>
</reference>
<keyword evidence="1" id="KW-0472">Membrane</keyword>
<gene>
    <name evidence="2" type="ORF">GSTUAT00004664001</name>
</gene>
<feature type="transmembrane region" description="Helical" evidence="1">
    <location>
        <begin position="38"/>
        <end position="70"/>
    </location>
</feature>
<dbReference type="PANTHER" id="PTHR38421">
    <property type="entry name" value="TRANSMEMBRANE PROTEIN USGS"/>
    <property type="match status" value="1"/>
</dbReference>
<feature type="transmembrane region" description="Helical" evidence="1">
    <location>
        <begin position="175"/>
        <end position="194"/>
    </location>
</feature>
<keyword evidence="3" id="KW-1185">Reference proteome</keyword>
<sequence>MSNFDPNAVIRGAQLTIVGAYRALQNPSLFEMKHYRQAFLAVVIGAALRLLVAAPIFGVKVLLGFVGLFVDLSAVTWDDDIISGLDFLEKSVLQVPFFLMSAMRYLVPTLDDMFMQSLEWVDKTYLMKHADENPEGLRALYYPNLRLYSRKAGGAGAPGVAKALRPFLIKYARRAAISIAVYFASFLPVVGRFVLPAASFYSFNRAAGPIPAIAVFGVGLLLPKRWMIVFLQGYFASRGLMRELLEPYFCRISFDKQQKKRWFREREGLLFGFGVGFYLLLKTPWLGVLIYGIAEASTAYLITKITDPPPPPSSSKGFAETQVVWKNKHEFMKLDLDKLDRLNVKSAIKGAESPFVSGMAEKKSL</sequence>
<keyword evidence="1" id="KW-0812">Transmembrane</keyword>
<keyword evidence="1" id="KW-1133">Transmembrane helix</keyword>
<dbReference type="AlphaFoldDB" id="A0A292PXT1"/>
<proteinExistence type="predicted"/>
<dbReference type="EMBL" id="LN891027">
    <property type="protein sequence ID" value="CUS11237.1"/>
    <property type="molecule type" value="Genomic_DNA"/>
</dbReference>